<dbReference type="InterPro" id="IPR015942">
    <property type="entry name" value="Asp/Glu/hydantoin_racemase"/>
</dbReference>
<dbReference type="NCBIfam" id="TIGR00035">
    <property type="entry name" value="asp_race"/>
    <property type="match status" value="1"/>
</dbReference>
<evidence type="ECO:0000256" key="1">
    <source>
        <dbReference type="ARBA" id="ARBA00007847"/>
    </source>
</evidence>
<dbReference type="RefSeq" id="WP_203366727.1">
    <property type="nucleotide sequence ID" value="NZ_WSFT01000037.1"/>
</dbReference>
<organism evidence="3 4">
    <name type="scientific">Anaeromonas frigoriresistens</name>
    <dbReference type="NCBI Taxonomy" id="2683708"/>
    <lineage>
        <taxon>Bacteria</taxon>
        <taxon>Bacillati</taxon>
        <taxon>Bacillota</taxon>
        <taxon>Tissierellia</taxon>
        <taxon>Tissierellales</taxon>
        <taxon>Thermohalobacteraceae</taxon>
        <taxon>Anaeromonas</taxon>
    </lineage>
</organism>
<evidence type="ECO:0000313" key="4">
    <source>
        <dbReference type="Proteomes" id="UP000724672"/>
    </source>
</evidence>
<evidence type="ECO:0000313" key="3">
    <source>
        <dbReference type="EMBL" id="MBS4538805.1"/>
    </source>
</evidence>
<dbReference type="InterPro" id="IPR001920">
    <property type="entry name" value="Asp/Glu_race"/>
</dbReference>
<dbReference type="EC" id="5.1.1.-" evidence="3"/>
<evidence type="ECO:0000256" key="2">
    <source>
        <dbReference type="ARBA" id="ARBA00023235"/>
    </source>
</evidence>
<accession>A0A942Z9E9</accession>
<dbReference type="Gene3D" id="3.40.50.1860">
    <property type="match status" value="2"/>
</dbReference>
<dbReference type="PANTHER" id="PTHR21198">
    <property type="entry name" value="GLUTAMATE RACEMASE"/>
    <property type="match status" value="1"/>
</dbReference>
<keyword evidence="4" id="KW-1185">Reference proteome</keyword>
<proteinExistence type="inferred from homology"/>
<sequence length="229" mass="25274">MNDKIIGILGGMGPEATANLFIKIIKTTKVKADQDHYRVIIDSNVKIPDRTQFILGLGESPVKSMVETGKILEKSGVDVGCIPCITAHYFIEEVQKELSFPLLNALEELNEYIKINYPIVKKIGILATTGTINTGLFEKYLSNLEIVYPETITQENKVMEAIYGKEGIKSGNTGEYPLNLLKDASNELIRNGAEILVSGCTEIALVLNNRHVKKPILDPMDILAKSIVK</sequence>
<keyword evidence="2 3" id="KW-0413">Isomerase</keyword>
<protein>
    <submittedName>
        <fullName evidence="3">Amino acid racemase</fullName>
        <ecNumber evidence="3">5.1.1.-</ecNumber>
    </submittedName>
</protein>
<dbReference type="PANTHER" id="PTHR21198:SF7">
    <property type="entry name" value="ASPARTATE-GLUTAMATE RACEMASE FAMILY"/>
    <property type="match status" value="1"/>
</dbReference>
<dbReference type="InterPro" id="IPR004380">
    <property type="entry name" value="Asp_race"/>
</dbReference>
<dbReference type="Pfam" id="PF01177">
    <property type="entry name" value="Asp_Glu_race"/>
    <property type="match status" value="1"/>
</dbReference>
<dbReference type="Proteomes" id="UP000724672">
    <property type="component" value="Unassembled WGS sequence"/>
</dbReference>
<dbReference type="SUPFAM" id="SSF53681">
    <property type="entry name" value="Aspartate/glutamate racemase"/>
    <property type="match status" value="2"/>
</dbReference>
<gene>
    <name evidence="3" type="ORF">GOQ27_10035</name>
</gene>
<name>A0A942Z9E9_9FIRM</name>
<comment type="caution">
    <text evidence="3">The sequence shown here is derived from an EMBL/GenBank/DDBJ whole genome shotgun (WGS) entry which is preliminary data.</text>
</comment>
<dbReference type="GO" id="GO:0047661">
    <property type="term" value="F:amino-acid racemase activity"/>
    <property type="evidence" value="ECO:0007669"/>
    <property type="project" value="InterPro"/>
</dbReference>
<dbReference type="EMBL" id="WSFT01000037">
    <property type="protein sequence ID" value="MBS4538805.1"/>
    <property type="molecule type" value="Genomic_DNA"/>
</dbReference>
<comment type="similarity">
    <text evidence="1">Belongs to the aspartate/glutamate racemases family.</text>
</comment>
<reference evidence="3" key="1">
    <citation type="submission" date="2019-12" db="EMBL/GenBank/DDBJ databases">
        <title>Clostridiaceae gen. nov. sp. nov., isolated from sediment in Xinjiang, China.</title>
        <authorList>
            <person name="Zhang R."/>
        </authorList>
    </citation>
    <scope>NUCLEOTIDE SEQUENCE</scope>
    <source>
        <strain evidence="3">D2Q-11</strain>
    </source>
</reference>
<dbReference type="AlphaFoldDB" id="A0A942Z9E9"/>